<dbReference type="Pfam" id="PF03721">
    <property type="entry name" value="UDPG_MGDP_dh_N"/>
    <property type="match status" value="1"/>
</dbReference>
<proteinExistence type="predicted"/>
<accession>A0A382VNC2</accession>
<evidence type="ECO:0000313" key="2">
    <source>
        <dbReference type="EMBL" id="SVD47934.1"/>
    </source>
</evidence>
<reference evidence="2" key="1">
    <citation type="submission" date="2018-05" db="EMBL/GenBank/DDBJ databases">
        <authorList>
            <person name="Lanie J.A."/>
            <person name="Ng W.-L."/>
            <person name="Kazmierczak K.M."/>
            <person name="Andrzejewski T.M."/>
            <person name="Davidsen T.M."/>
            <person name="Wayne K.J."/>
            <person name="Tettelin H."/>
            <person name="Glass J.I."/>
            <person name="Rusch D."/>
            <person name="Podicherti R."/>
            <person name="Tsui H.-C.T."/>
            <person name="Winkler M.E."/>
        </authorList>
    </citation>
    <scope>NUCLEOTIDE SEQUENCE</scope>
</reference>
<dbReference type="InterPro" id="IPR036291">
    <property type="entry name" value="NAD(P)-bd_dom_sf"/>
</dbReference>
<name>A0A382VNC2_9ZZZZ</name>
<dbReference type="PANTHER" id="PTHR43491">
    <property type="entry name" value="UDP-N-ACETYL-D-MANNOSAMINE DEHYDROGENASE"/>
    <property type="match status" value="1"/>
</dbReference>
<dbReference type="PIRSF" id="PIRSF500136">
    <property type="entry name" value="UDP_ManNAc_DH"/>
    <property type="match status" value="1"/>
</dbReference>
<evidence type="ECO:0000259" key="1">
    <source>
        <dbReference type="Pfam" id="PF03721"/>
    </source>
</evidence>
<dbReference type="PANTHER" id="PTHR43491:SF1">
    <property type="entry name" value="UDP-N-ACETYL-D-MANNOSAMINE DEHYDROGENASE"/>
    <property type="match status" value="1"/>
</dbReference>
<dbReference type="InterPro" id="IPR001732">
    <property type="entry name" value="UDP-Glc/GDP-Man_DH_N"/>
</dbReference>
<dbReference type="PIRSF" id="PIRSF000124">
    <property type="entry name" value="UDPglc_GDPman_dh"/>
    <property type="match status" value="1"/>
</dbReference>
<dbReference type="InterPro" id="IPR017476">
    <property type="entry name" value="UDP-Glc/GDP-Man"/>
</dbReference>
<sequence>VIQLINKDYKVIGFDTDKEKINTLNNSRSYIKHISNRAIIKILKKGFFATKDWSLIKSIDIIIICVPTPLTRGNAPDLSYLKTTLDSITSHFKKGQLLIIESTSYPGTTTDIVLPRIQKIGYKVGKNYFLSFSPEREDPGNQNFSYEKIPKIVSGVTKNCLQITKTFYDEVFDKTGTVSSTETAEMTKLLENIYRSVNIG</sequence>
<dbReference type="InterPro" id="IPR028359">
    <property type="entry name" value="UDP_ManNAc/GlcNAc_DH"/>
</dbReference>
<dbReference type="GO" id="GO:0016628">
    <property type="term" value="F:oxidoreductase activity, acting on the CH-CH group of donors, NAD or NADP as acceptor"/>
    <property type="evidence" value="ECO:0007669"/>
    <property type="project" value="InterPro"/>
</dbReference>
<protein>
    <recommendedName>
        <fullName evidence="1">UDP-glucose/GDP-mannose dehydrogenase N-terminal domain-containing protein</fullName>
    </recommendedName>
</protein>
<dbReference type="EMBL" id="UINC01153294">
    <property type="protein sequence ID" value="SVD47934.1"/>
    <property type="molecule type" value="Genomic_DNA"/>
</dbReference>
<dbReference type="SUPFAM" id="SSF51735">
    <property type="entry name" value="NAD(P)-binding Rossmann-fold domains"/>
    <property type="match status" value="1"/>
</dbReference>
<dbReference type="GO" id="GO:0051287">
    <property type="term" value="F:NAD binding"/>
    <property type="evidence" value="ECO:0007669"/>
    <property type="project" value="InterPro"/>
</dbReference>
<organism evidence="2">
    <name type="scientific">marine metagenome</name>
    <dbReference type="NCBI Taxonomy" id="408172"/>
    <lineage>
        <taxon>unclassified sequences</taxon>
        <taxon>metagenomes</taxon>
        <taxon>ecological metagenomes</taxon>
    </lineage>
</organism>
<feature type="non-terminal residue" evidence="2">
    <location>
        <position position="1"/>
    </location>
</feature>
<dbReference type="AlphaFoldDB" id="A0A382VNC2"/>
<gene>
    <name evidence="2" type="ORF">METZ01_LOCUS400788</name>
</gene>
<feature type="domain" description="UDP-glucose/GDP-mannose dehydrogenase N-terminal" evidence="1">
    <location>
        <begin position="7"/>
        <end position="162"/>
    </location>
</feature>
<dbReference type="GO" id="GO:0000271">
    <property type="term" value="P:polysaccharide biosynthetic process"/>
    <property type="evidence" value="ECO:0007669"/>
    <property type="project" value="InterPro"/>
</dbReference>
<dbReference type="GO" id="GO:0016616">
    <property type="term" value="F:oxidoreductase activity, acting on the CH-OH group of donors, NAD or NADP as acceptor"/>
    <property type="evidence" value="ECO:0007669"/>
    <property type="project" value="InterPro"/>
</dbReference>
<feature type="non-terminal residue" evidence="2">
    <location>
        <position position="200"/>
    </location>
</feature>
<dbReference type="Gene3D" id="3.40.50.720">
    <property type="entry name" value="NAD(P)-binding Rossmann-like Domain"/>
    <property type="match status" value="1"/>
</dbReference>